<dbReference type="Gene3D" id="2.20.70.10">
    <property type="match status" value="1"/>
</dbReference>
<keyword evidence="4" id="KW-1185">Reference proteome</keyword>
<evidence type="ECO:0000313" key="3">
    <source>
        <dbReference type="EMBL" id="RAR06110.1"/>
    </source>
</evidence>
<name>A0A364MX58_STELY</name>
<dbReference type="EMBL" id="QGDH01000120">
    <property type="protein sequence ID" value="RAR06110.1"/>
    <property type="molecule type" value="Genomic_DNA"/>
</dbReference>
<dbReference type="AlphaFoldDB" id="A0A364MX58"/>
<accession>A0A364MX58</accession>
<gene>
    <name evidence="3" type="ORF">DDE83_007074</name>
</gene>
<dbReference type="STRING" id="183478.A0A364MX58"/>
<sequence>MEQAEAQEQTQTSSATTFTSLPTELLNQIAGILPRSALRVLLRTICMRPDLAEKVKRVDIHGYRSKYKVATGAAWRGLTEKRGGYFVEKTGPSFLSIEKVVRTLYAETFKIFVDGAVKARLISQPVSLSVSAPKVSIVRHTDLTEDDFYGFLGVELRSSSSRNMADFAPPPGPPPPQVPEGWKAVWNTQYNEWFYVNTYTKQSQWEKPTEPVYPPGEAPPSGAPPNYAPPASGAMGGLPTGGSEKGSFGSNNPYANMNEDEKLARRLQEEEQSRAGGHSNDYYNHPGQSQPPQYGGYGQPSPSPYPQEQHHDAQTQEKGSKSKGLLGKILGKATGSSHSSSSHGYPQQQHGYGQPGYGHAGGGGYYGGGYGRPVGGGMPMGGGMGGRRPGGGGMGGMALGAGGGLLAGGLIGSAMAGDDGDTYIENNDYGGDDMGGGDMGGDMGDMGGDF</sequence>
<feature type="compositionally biased region" description="Pro residues" evidence="1">
    <location>
        <begin position="211"/>
        <end position="228"/>
    </location>
</feature>
<organism evidence="3 4">
    <name type="scientific">Stemphylium lycopersici</name>
    <name type="common">Tomato gray leaf spot disease fungus</name>
    <name type="synonym">Thyrospora lycopersici</name>
    <dbReference type="NCBI Taxonomy" id="183478"/>
    <lineage>
        <taxon>Eukaryota</taxon>
        <taxon>Fungi</taxon>
        <taxon>Dikarya</taxon>
        <taxon>Ascomycota</taxon>
        <taxon>Pezizomycotina</taxon>
        <taxon>Dothideomycetes</taxon>
        <taxon>Pleosporomycetidae</taxon>
        <taxon>Pleosporales</taxon>
        <taxon>Pleosporineae</taxon>
        <taxon>Pleosporaceae</taxon>
        <taxon>Stemphylium</taxon>
    </lineage>
</organism>
<protein>
    <recommendedName>
        <fullName evidence="2">WW domain-containing protein</fullName>
    </recommendedName>
</protein>
<dbReference type="SMART" id="SM00456">
    <property type="entry name" value="WW"/>
    <property type="match status" value="1"/>
</dbReference>
<dbReference type="InterPro" id="IPR001202">
    <property type="entry name" value="WW_dom"/>
</dbReference>
<dbReference type="Proteomes" id="UP000249619">
    <property type="component" value="Unassembled WGS sequence"/>
</dbReference>
<evidence type="ECO:0000313" key="4">
    <source>
        <dbReference type="Proteomes" id="UP000249619"/>
    </source>
</evidence>
<evidence type="ECO:0000259" key="2">
    <source>
        <dbReference type="PROSITE" id="PS50020"/>
    </source>
</evidence>
<proteinExistence type="predicted"/>
<reference evidence="4" key="1">
    <citation type="submission" date="2018-05" db="EMBL/GenBank/DDBJ databases">
        <title>Draft genome sequence of Stemphylium lycopersici strain CIDEFI 213.</title>
        <authorList>
            <person name="Medina R."/>
            <person name="Franco M.E.E."/>
            <person name="Lucentini C.G."/>
            <person name="Saparrat M.C.N."/>
            <person name="Balatti P.A."/>
        </authorList>
    </citation>
    <scope>NUCLEOTIDE SEQUENCE [LARGE SCALE GENOMIC DNA]</scope>
    <source>
        <strain evidence="4">CIDEFI 213</strain>
    </source>
</reference>
<dbReference type="PROSITE" id="PS50020">
    <property type="entry name" value="WW_DOMAIN_2"/>
    <property type="match status" value="1"/>
</dbReference>
<dbReference type="CDD" id="cd00201">
    <property type="entry name" value="WW"/>
    <property type="match status" value="1"/>
</dbReference>
<dbReference type="Pfam" id="PF00397">
    <property type="entry name" value="WW"/>
    <property type="match status" value="1"/>
</dbReference>
<evidence type="ECO:0000256" key="1">
    <source>
        <dbReference type="SAM" id="MobiDB-lite"/>
    </source>
</evidence>
<feature type="compositionally biased region" description="Low complexity" evidence="1">
    <location>
        <begin position="322"/>
        <end position="352"/>
    </location>
</feature>
<dbReference type="PROSITE" id="PS01159">
    <property type="entry name" value="WW_DOMAIN_1"/>
    <property type="match status" value="1"/>
</dbReference>
<dbReference type="InterPro" id="IPR036020">
    <property type="entry name" value="WW_dom_sf"/>
</dbReference>
<dbReference type="SUPFAM" id="SSF51045">
    <property type="entry name" value="WW domain"/>
    <property type="match status" value="1"/>
</dbReference>
<feature type="region of interest" description="Disordered" evidence="1">
    <location>
        <begin position="206"/>
        <end position="356"/>
    </location>
</feature>
<feature type="domain" description="WW" evidence="2">
    <location>
        <begin position="176"/>
        <end position="210"/>
    </location>
</feature>
<comment type="caution">
    <text evidence="3">The sequence shown here is derived from an EMBL/GenBank/DDBJ whole genome shotgun (WGS) entry which is preliminary data.</text>
</comment>
<feature type="compositionally biased region" description="Gly residues" evidence="1">
    <location>
        <begin position="234"/>
        <end position="244"/>
    </location>
</feature>
<feature type="compositionally biased region" description="Basic and acidic residues" evidence="1">
    <location>
        <begin position="259"/>
        <end position="273"/>
    </location>
</feature>
<feature type="compositionally biased region" description="Basic and acidic residues" evidence="1">
    <location>
        <begin position="308"/>
        <end position="320"/>
    </location>
</feature>